<dbReference type="AlphaFoldDB" id="A0A2K1Q1V2"/>
<dbReference type="CDD" id="cd06662">
    <property type="entry name" value="SURF1"/>
    <property type="match status" value="1"/>
</dbReference>
<evidence type="ECO:0000313" key="8">
    <source>
        <dbReference type="Proteomes" id="UP000236220"/>
    </source>
</evidence>
<name>A0A2K1Q1V2_9GAMM</name>
<dbReference type="InterPro" id="IPR045214">
    <property type="entry name" value="Surf1/Surf4"/>
</dbReference>
<evidence type="ECO:0000256" key="5">
    <source>
        <dbReference type="ARBA" id="ARBA00023136"/>
    </source>
</evidence>
<keyword evidence="6" id="KW-1003">Cell membrane</keyword>
<comment type="caution">
    <text evidence="7">The sequence shown here is derived from an EMBL/GenBank/DDBJ whole genome shotgun (WGS) entry which is preliminary data.</text>
</comment>
<keyword evidence="4 6" id="KW-1133">Transmembrane helix</keyword>
<dbReference type="PROSITE" id="PS50895">
    <property type="entry name" value="SURF1"/>
    <property type="match status" value="1"/>
</dbReference>
<proteinExistence type="inferred from homology"/>
<keyword evidence="3 6" id="KW-0812">Transmembrane</keyword>
<comment type="subcellular location">
    <subcellularLocation>
        <location evidence="6">Cell membrane</location>
        <topology evidence="6">Multi-pass membrane protein</topology>
    </subcellularLocation>
    <subcellularLocation>
        <location evidence="1">Membrane</location>
    </subcellularLocation>
</comment>
<evidence type="ECO:0000256" key="6">
    <source>
        <dbReference type="RuleBase" id="RU363076"/>
    </source>
</evidence>
<accession>A0A2K1Q1V2</accession>
<evidence type="ECO:0000313" key="7">
    <source>
        <dbReference type="EMBL" id="PNS08917.1"/>
    </source>
</evidence>
<dbReference type="Pfam" id="PF02104">
    <property type="entry name" value="SURF1"/>
    <property type="match status" value="1"/>
</dbReference>
<organism evidence="7 8">
    <name type="scientific">Solilutibacter silvestris</name>
    <dbReference type="NCBI Taxonomy" id="1645665"/>
    <lineage>
        <taxon>Bacteria</taxon>
        <taxon>Pseudomonadati</taxon>
        <taxon>Pseudomonadota</taxon>
        <taxon>Gammaproteobacteria</taxon>
        <taxon>Lysobacterales</taxon>
        <taxon>Lysobacteraceae</taxon>
        <taxon>Solilutibacter</taxon>
    </lineage>
</organism>
<feature type="transmembrane region" description="Helical" evidence="6">
    <location>
        <begin position="207"/>
        <end position="227"/>
    </location>
</feature>
<gene>
    <name evidence="7" type="ORF">Lysil_0546</name>
</gene>
<evidence type="ECO:0000256" key="4">
    <source>
        <dbReference type="ARBA" id="ARBA00022989"/>
    </source>
</evidence>
<sequence length="238" mass="25933">MKRLRWWLLAIAVAALFATLGMWQLGRAQQKRAMLEQARATIAAQVPLALSAASAPAHLSTYDWVAGSGRFLPTPAVLLDSQVHGGHVGVRVYRVFLADGATSPLLVDLGWLPVLDRRHMPTLPLPELREVRGLLMPPPSHGLMAPIATRLPDGDVLATALPVKELPAMLGQTTLAPRVLRLDPAVPIGGERDLDVLPNTMPPERHIAYAVQWFAMAATVLILALLLNRRSRRHDPDA</sequence>
<dbReference type="PANTHER" id="PTHR23427">
    <property type="entry name" value="SURFEIT LOCUS PROTEIN"/>
    <property type="match status" value="1"/>
</dbReference>
<keyword evidence="5 6" id="KW-0472">Membrane</keyword>
<reference evidence="7 8" key="1">
    <citation type="submission" date="2017-08" db="EMBL/GenBank/DDBJ databases">
        <title>Lysobacter sylvestris genome.</title>
        <authorList>
            <person name="Zhang D.-C."/>
            <person name="Albuquerque L."/>
            <person name="Franca L."/>
            <person name="Froufe H.J.C."/>
            <person name="Barroso C."/>
            <person name="Egas C."/>
            <person name="Da Costa M."/>
            <person name="Margesin R."/>
        </authorList>
    </citation>
    <scope>NUCLEOTIDE SEQUENCE [LARGE SCALE GENOMIC DNA]</scope>
    <source>
        <strain evidence="7 8">AM20-91</strain>
    </source>
</reference>
<protein>
    <recommendedName>
        <fullName evidence="6">SURF1-like protein</fullName>
    </recommendedName>
</protein>
<evidence type="ECO:0000256" key="3">
    <source>
        <dbReference type="ARBA" id="ARBA00022692"/>
    </source>
</evidence>
<dbReference type="GO" id="GO:0005886">
    <property type="term" value="C:plasma membrane"/>
    <property type="evidence" value="ECO:0007669"/>
    <property type="project" value="UniProtKB-SubCell"/>
</dbReference>
<keyword evidence="8" id="KW-1185">Reference proteome</keyword>
<dbReference type="PANTHER" id="PTHR23427:SF2">
    <property type="entry name" value="SURFEIT LOCUS PROTEIN 1"/>
    <property type="match status" value="1"/>
</dbReference>
<dbReference type="InterPro" id="IPR002994">
    <property type="entry name" value="Surf1/Shy1"/>
</dbReference>
<comment type="similarity">
    <text evidence="2 6">Belongs to the SURF1 family.</text>
</comment>
<dbReference type="Proteomes" id="UP000236220">
    <property type="component" value="Unassembled WGS sequence"/>
</dbReference>
<dbReference type="RefSeq" id="WP_240600043.1">
    <property type="nucleotide sequence ID" value="NZ_NPZB01000001.1"/>
</dbReference>
<evidence type="ECO:0000256" key="1">
    <source>
        <dbReference type="ARBA" id="ARBA00004370"/>
    </source>
</evidence>
<evidence type="ECO:0000256" key="2">
    <source>
        <dbReference type="ARBA" id="ARBA00007165"/>
    </source>
</evidence>
<comment type="caution">
    <text evidence="6">Lacks conserved residue(s) required for the propagation of feature annotation.</text>
</comment>
<dbReference type="EMBL" id="NPZB01000001">
    <property type="protein sequence ID" value="PNS08917.1"/>
    <property type="molecule type" value="Genomic_DNA"/>
</dbReference>